<dbReference type="Gene3D" id="2.60.410.10">
    <property type="entry name" value="D-Ala-D-Ala carboxypeptidase, C-terminal domain"/>
    <property type="match status" value="1"/>
</dbReference>
<keyword evidence="10" id="KW-0573">Peptidoglycan synthesis</keyword>
<dbReference type="SMART" id="SM00936">
    <property type="entry name" value="PBP5_C"/>
    <property type="match status" value="1"/>
</dbReference>
<evidence type="ECO:0000256" key="5">
    <source>
        <dbReference type="ARBA" id="ARBA00022645"/>
    </source>
</evidence>
<protein>
    <recommendedName>
        <fullName evidence="4">serine-type D-Ala-D-Ala carboxypeptidase</fullName>
        <ecNumber evidence="4">3.4.16.4</ecNumber>
    </recommendedName>
</protein>
<keyword evidence="17" id="KW-1185">Reference proteome</keyword>
<evidence type="ECO:0000256" key="13">
    <source>
        <dbReference type="RuleBase" id="RU004016"/>
    </source>
</evidence>
<dbReference type="EMBL" id="JBHSOZ010000002">
    <property type="protein sequence ID" value="MFC5711658.1"/>
    <property type="molecule type" value="Genomic_DNA"/>
</dbReference>
<evidence type="ECO:0000256" key="4">
    <source>
        <dbReference type="ARBA" id="ARBA00012448"/>
    </source>
</evidence>
<dbReference type="InterPro" id="IPR012338">
    <property type="entry name" value="Beta-lactam/transpept-like"/>
</dbReference>
<evidence type="ECO:0000256" key="6">
    <source>
        <dbReference type="ARBA" id="ARBA00022670"/>
    </source>
</evidence>
<dbReference type="SUPFAM" id="SSF56601">
    <property type="entry name" value="beta-lactamase/transpeptidase-like"/>
    <property type="match status" value="1"/>
</dbReference>
<keyword evidence="11" id="KW-0961">Cell wall biogenesis/degradation</keyword>
<evidence type="ECO:0000256" key="1">
    <source>
        <dbReference type="ARBA" id="ARBA00003217"/>
    </source>
</evidence>
<keyword evidence="7 14" id="KW-0732">Signal</keyword>
<evidence type="ECO:0000256" key="3">
    <source>
        <dbReference type="ARBA" id="ARBA00007164"/>
    </source>
</evidence>
<comment type="function">
    <text evidence="1">Removes C-terminal D-alanyl residues from sugar-peptide cell wall precursors.</text>
</comment>
<evidence type="ECO:0000256" key="2">
    <source>
        <dbReference type="ARBA" id="ARBA00004752"/>
    </source>
</evidence>
<keyword evidence="9" id="KW-0133">Cell shape</keyword>
<dbReference type="InterPro" id="IPR015956">
    <property type="entry name" value="Peniciliin-bd_prot_C_sf"/>
</dbReference>
<dbReference type="Proteomes" id="UP001596142">
    <property type="component" value="Unassembled WGS sequence"/>
</dbReference>
<evidence type="ECO:0000313" key="16">
    <source>
        <dbReference type="EMBL" id="MFC5711658.1"/>
    </source>
</evidence>
<dbReference type="Pfam" id="PF07943">
    <property type="entry name" value="PBP5_C"/>
    <property type="match status" value="1"/>
</dbReference>
<organism evidence="16 17">
    <name type="scientific">Thalassorhabdus alkalitolerans</name>
    <dbReference type="NCBI Taxonomy" id="2282697"/>
    <lineage>
        <taxon>Bacteria</taxon>
        <taxon>Bacillati</taxon>
        <taxon>Bacillota</taxon>
        <taxon>Bacilli</taxon>
        <taxon>Bacillales</taxon>
        <taxon>Bacillaceae</taxon>
        <taxon>Thalassorhabdus</taxon>
    </lineage>
</organism>
<name>A0ABW0YMG8_9BACI</name>
<dbReference type="RefSeq" id="WP_385938172.1">
    <property type="nucleotide sequence ID" value="NZ_JBHSOZ010000002.1"/>
</dbReference>
<comment type="catalytic activity">
    <reaction evidence="12">
        <text>Preferential cleavage: (Ac)2-L-Lys-D-Ala-|-D-Ala. Also transpeptidation of peptidyl-alanyl moieties that are N-acyl substituents of D-alanine.</text>
        <dbReference type="EC" id="3.4.16.4"/>
    </reaction>
</comment>
<evidence type="ECO:0000256" key="14">
    <source>
        <dbReference type="SAM" id="SignalP"/>
    </source>
</evidence>
<comment type="caution">
    <text evidence="16">The sequence shown here is derived from an EMBL/GenBank/DDBJ whole genome shotgun (WGS) entry which is preliminary data.</text>
</comment>
<evidence type="ECO:0000256" key="8">
    <source>
        <dbReference type="ARBA" id="ARBA00022801"/>
    </source>
</evidence>
<dbReference type="InterPro" id="IPR001967">
    <property type="entry name" value="Peptidase_S11_N"/>
</dbReference>
<evidence type="ECO:0000259" key="15">
    <source>
        <dbReference type="SMART" id="SM00936"/>
    </source>
</evidence>
<gene>
    <name evidence="16" type="ORF">ACFPU1_02565</name>
</gene>
<evidence type="ECO:0000256" key="9">
    <source>
        <dbReference type="ARBA" id="ARBA00022960"/>
    </source>
</evidence>
<evidence type="ECO:0000256" key="10">
    <source>
        <dbReference type="ARBA" id="ARBA00022984"/>
    </source>
</evidence>
<evidence type="ECO:0000256" key="7">
    <source>
        <dbReference type="ARBA" id="ARBA00022729"/>
    </source>
</evidence>
<dbReference type="SUPFAM" id="SSF69189">
    <property type="entry name" value="Penicillin-binding protein associated domain"/>
    <property type="match status" value="1"/>
</dbReference>
<keyword evidence="5 16" id="KW-0121">Carboxypeptidase</keyword>
<dbReference type="Gene3D" id="3.40.710.10">
    <property type="entry name" value="DD-peptidase/beta-lactamase superfamily"/>
    <property type="match status" value="1"/>
</dbReference>
<accession>A0ABW0YMG8</accession>
<dbReference type="PANTHER" id="PTHR21581">
    <property type="entry name" value="D-ALANYL-D-ALANINE CARBOXYPEPTIDASE"/>
    <property type="match status" value="1"/>
</dbReference>
<dbReference type="InterPro" id="IPR018044">
    <property type="entry name" value="Peptidase_S11"/>
</dbReference>
<dbReference type="EC" id="3.4.16.4" evidence="4"/>
<comment type="similarity">
    <text evidence="3 13">Belongs to the peptidase S11 family.</text>
</comment>
<dbReference type="PRINTS" id="PR00725">
    <property type="entry name" value="DADACBPTASE1"/>
</dbReference>
<keyword evidence="8 16" id="KW-0378">Hydrolase</keyword>
<feature type="signal peptide" evidence="14">
    <location>
        <begin position="1"/>
        <end position="28"/>
    </location>
</feature>
<evidence type="ECO:0000256" key="11">
    <source>
        <dbReference type="ARBA" id="ARBA00023316"/>
    </source>
</evidence>
<dbReference type="InterPro" id="IPR037167">
    <property type="entry name" value="Peptidase_S11_C_sf"/>
</dbReference>
<comment type="pathway">
    <text evidence="2">Cell wall biogenesis; peptidoglycan biosynthesis.</text>
</comment>
<evidence type="ECO:0000256" key="12">
    <source>
        <dbReference type="ARBA" id="ARBA00034000"/>
    </source>
</evidence>
<evidence type="ECO:0000313" key="17">
    <source>
        <dbReference type="Proteomes" id="UP001596142"/>
    </source>
</evidence>
<proteinExistence type="inferred from homology"/>
<dbReference type="PANTHER" id="PTHR21581:SF11">
    <property type="entry name" value="D-ALANYL-D-ALANINE CARBOXYPEPTIDASE DACA"/>
    <property type="match status" value="1"/>
</dbReference>
<feature type="chain" id="PRO_5046046294" description="serine-type D-Ala-D-Ala carboxypeptidase" evidence="14">
    <location>
        <begin position="29"/>
        <end position="445"/>
    </location>
</feature>
<dbReference type="Pfam" id="PF00768">
    <property type="entry name" value="Peptidase_S11"/>
    <property type="match status" value="1"/>
</dbReference>
<keyword evidence="6" id="KW-0645">Protease</keyword>
<sequence length="445" mass="49061">MGKNFLGTGAAAVLSSLAVFGFAGSAEASGPDLEAEAAILVDAETGKIIYQDNIDVILPPASMTKIMTEYLVHEAIEEGEISWDQTVPISDKVRELSHVRALSNVPLRPDEEYTVRELYESMAIYSANAATIALAELISGSETEFVDKMNEKAAELGLDEYEFVNSSGLNNNSMGGLHPEGTGADAENMMSARATAKLAYNLLDEYPEVLETASIGRKSFKEGTDDEIDMVNWNWMLPELDLPFAYEGLDGLKTGYTDLAGNAFTATAEREDLRLISVVMRTDSREARFEETAKLLDYGFDNYEHEEVAEEGYQIEGHETLPVSRGTESEVSISTAEPLTLLLHRNEEADAYTPNLTINGEFLDEENQLTAPIEQGEVIGYIDFEYTGENSEEYLSEQLEEAKRVPVIVNEEVEKAGWFSLGMRSIGGFFSGMWNNVADTVKGWF</sequence>
<reference evidence="17" key="1">
    <citation type="journal article" date="2019" name="Int. J. Syst. Evol. Microbiol.">
        <title>The Global Catalogue of Microorganisms (GCM) 10K type strain sequencing project: providing services to taxonomists for standard genome sequencing and annotation.</title>
        <authorList>
            <consortium name="The Broad Institute Genomics Platform"/>
            <consortium name="The Broad Institute Genome Sequencing Center for Infectious Disease"/>
            <person name="Wu L."/>
            <person name="Ma J."/>
        </authorList>
    </citation>
    <scope>NUCLEOTIDE SEQUENCE [LARGE SCALE GENOMIC DNA]</scope>
    <source>
        <strain evidence="17">CECT 7184</strain>
    </source>
</reference>
<dbReference type="InterPro" id="IPR012907">
    <property type="entry name" value="Peptidase_S11_C"/>
</dbReference>
<feature type="domain" description="Peptidase S11 D-Ala-D-Ala carboxypeptidase A C-terminal" evidence="15">
    <location>
        <begin position="303"/>
        <end position="415"/>
    </location>
</feature>
<dbReference type="GO" id="GO:0004180">
    <property type="term" value="F:carboxypeptidase activity"/>
    <property type="evidence" value="ECO:0007669"/>
    <property type="project" value="UniProtKB-KW"/>
</dbReference>